<comment type="similarity">
    <text evidence="2">Belongs to the VPS54 family.</text>
</comment>
<proteinExistence type="inferred from homology"/>
<keyword evidence="4" id="KW-0653">Protein transport</keyword>
<dbReference type="PANTHER" id="PTHR12965">
    <property type="entry name" value="VACUOLAR PROTEIN SORTING 54"/>
    <property type="match status" value="1"/>
</dbReference>
<evidence type="ECO:0000256" key="4">
    <source>
        <dbReference type="ARBA" id="ARBA00022927"/>
    </source>
</evidence>
<organism evidence="8 9">
    <name type="scientific">Pneumocystis wakefieldiae</name>
    <dbReference type="NCBI Taxonomy" id="38082"/>
    <lineage>
        <taxon>Eukaryota</taxon>
        <taxon>Fungi</taxon>
        <taxon>Dikarya</taxon>
        <taxon>Ascomycota</taxon>
        <taxon>Taphrinomycotina</taxon>
        <taxon>Pneumocystomycetes</taxon>
        <taxon>Pneumocystaceae</taxon>
        <taxon>Pneumocystis</taxon>
    </lineage>
</organism>
<accession>A0A899FT57</accession>
<dbReference type="GO" id="GO:0006896">
    <property type="term" value="P:Golgi to vacuole transport"/>
    <property type="evidence" value="ECO:0007669"/>
    <property type="project" value="TreeGrafter"/>
</dbReference>
<keyword evidence="9" id="KW-1185">Reference proteome</keyword>
<evidence type="ECO:0000256" key="3">
    <source>
        <dbReference type="ARBA" id="ARBA00022448"/>
    </source>
</evidence>
<sequence>MQKQKSSELLMPDKVFDICCVLSGPSQKKKPERPAARDILPVHLTSIPKYRISDFQDYLSRISHEYRKYCLYRSGETDGDGYELEKDILKFSFNDYDTNSSSRSSLSLDSYFESLKPNKEHTSKFFSEKKSEATEGSLSSIPSVYFKSNFELENSRIFDLVTDNFKISSENLVSSTCNTFSNNTILQEKLSWYLDIVEVHLIKEINNLGPLFFSVIDYLQGLHKISSNCIDKIKELRAKLINNNNTFVEPRLKIIEILRKRENLDKLILAFKHVYNILSEFSEIGDLIKKKDYIHAINVIEKISEEIEGSLDGSNNISLSNVVALSSLGKELQIFKEEIKDKLLLEFINELIKDHKQNKININSNLLYIDLDEDIRKKIKTLIQGIYMTDSIENVLKSYYDAILKEIKRILVYNLLHTNNPVDVDLFLNPMTKEHTILVNLLKEMNPRDFLETIDFVESEMVTILDIRNYQNSKFSENDMFHFFSLNTMFLSQTEILTGKSREHLQKTVLAQVKQSINNYHAKKMSQETSIIDKDLWLPENYVTEELENAIFCIIDSATTDPISWKKDFLFNEIKDSKSDITSIDSIDDSSKRSFVTIEDKKYFIIESLAFLILIFQSYAKLFILIPSMAYDISINLLELLELYNFKVSQLILGAGALKTLGFKTITARHLALASHSLSLIMHLISHILKFMKRHSGNLDLSEFDQIKKTYEEHQSEIHMKFVSIMTDRLDVFMNSSSGGLKTLDWSKPLPQAEDGTLKAHSYMESLDVMSKVLDIYINLLSKKYSTLSLDIRNLEEHISVDVKYFNDNIAIVGQAGQEAGSKLLENVKLMFKERKNNT</sequence>
<dbReference type="Gene3D" id="6.10.250.860">
    <property type="match status" value="1"/>
</dbReference>
<comment type="subcellular location">
    <subcellularLocation>
        <location evidence="1">Golgi apparatus</location>
        <location evidence="1">trans-Golgi network</location>
    </subcellularLocation>
</comment>
<evidence type="ECO:0000256" key="1">
    <source>
        <dbReference type="ARBA" id="ARBA00004601"/>
    </source>
</evidence>
<dbReference type="Proteomes" id="UP000663699">
    <property type="component" value="Chromosome 4"/>
</dbReference>
<dbReference type="PANTHER" id="PTHR12965:SF0">
    <property type="entry name" value="VACUOLAR PROTEIN SORTING-ASSOCIATED PROTEIN 54"/>
    <property type="match status" value="1"/>
</dbReference>
<feature type="domain" description="Vacuolar protein sorting-associated protein 54 C-terminal" evidence="7">
    <location>
        <begin position="601"/>
        <end position="729"/>
    </location>
</feature>
<gene>
    <name evidence="8" type="ORF">MERGE_002255</name>
</gene>
<dbReference type="GO" id="GO:0019905">
    <property type="term" value="F:syntaxin binding"/>
    <property type="evidence" value="ECO:0007669"/>
    <property type="project" value="TreeGrafter"/>
</dbReference>
<evidence type="ECO:0000259" key="7">
    <source>
        <dbReference type="Pfam" id="PF07928"/>
    </source>
</evidence>
<dbReference type="GO" id="GO:0015031">
    <property type="term" value="P:protein transport"/>
    <property type="evidence" value="ECO:0007669"/>
    <property type="project" value="UniProtKB-KW"/>
</dbReference>
<evidence type="ECO:0000256" key="2">
    <source>
        <dbReference type="ARBA" id="ARBA00009150"/>
    </source>
</evidence>
<dbReference type="AlphaFoldDB" id="A0A899FT57"/>
<dbReference type="GO" id="GO:0000938">
    <property type="term" value="C:GARP complex"/>
    <property type="evidence" value="ECO:0007669"/>
    <property type="project" value="InterPro"/>
</dbReference>
<protein>
    <recommendedName>
        <fullName evidence="7">Vacuolar protein sorting-associated protein 54 C-terminal domain-containing protein</fullName>
    </recommendedName>
</protein>
<keyword evidence="6" id="KW-0175">Coiled coil</keyword>
<dbReference type="EMBL" id="CP054535">
    <property type="protein sequence ID" value="QSL64951.1"/>
    <property type="molecule type" value="Genomic_DNA"/>
</dbReference>
<name>A0A899FT57_9ASCO</name>
<dbReference type="InterPro" id="IPR039745">
    <property type="entry name" value="Vps54"/>
</dbReference>
<dbReference type="InterPro" id="IPR012501">
    <property type="entry name" value="Vps54_C"/>
</dbReference>
<dbReference type="GO" id="GO:0042147">
    <property type="term" value="P:retrograde transport, endosome to Golgi"/>
    <property type="evidence" value="ECO:0007669"/>
    <property type="project" value="InterPro"/>
</dbReference>
<dbReference type="OrthoDB" id="10259024at2759"/>
<evidence type="ECO:0000313" key="9">
    <source>
        <dbReference type="Proteomes" id="UP000663699"/>
    </source>
</evidence>
<dbReference type="Pfam" id="PF07928">
    <property type="entry name" value="Vps54"/>
    <property type="match status" value="1"/>
</dbReference>
<evidence type="ECO:0000256" key="5">
    <source>
        <dbReference type="ARBA" id="ARBA00023034"/>
    </source>
</evidence>
<dbReference type="GO" id="GO:0005829">
    <property type="term" value="C:cytosol"/>
    <property type="evidence" value="ECO:0007669"/>
    <property type="project" value="GOC"/>
</dbReference>
<keyword evidence="3" id="KW-0813">Transport</keyword>
<evidence type="ECO:0000313" key="8">
    <source>
        <dbReference type="EMBL" id="QSL64951.1"/>
    </source>
</evidence>
<evidence type="ECO:0000256" key="6">
    <source>
        <dbReference type="ARBA" id="ARBA00023054"/>
    </source>
</evidence>
<keyword evidence="5" id="KW-0333">Golgi apparatus</keyword>
<reference evidence="8" key="1">
    <citation type="submission" date="2020-06" db="EMBL/GenBank/DDBJ databases">
        <title>Genomes of multiple members of Pneumocystis genus reveal paths to human pathogen Pneumocystis jirovecii.</title>
        <authorList>
            <person name="Cisse O.H."/>
            <person name="Ma L."/>
            <person name="Dekker J."/>
            <person name="Khil P."/>
            <person name="Jo J."/>
            <person name="Brenchley J."/>
            <person name="Blair R."/>
            <person name="Pahar B."/>
            <person name="Chabe M."/>
            <person name="Van Rompay K.A."/>
            <person name="Keesler R."/>
            <person name="Sukura A."/>
            <person name="Hirsch V."/>
            <person name="Kutty G."/>
            <person name="Liu Y."/>
            <person name="Peng L."/>
            <person name="Chen J."/>
            <person name="Song J."/>
            <person name="Weissenbacher-Lang C."/>
            <person name="Xu J."/>
            <person name="Upham N.S."/>
            <person name="Stajich J.E."/>
            <person name="Cuomo C.A."/>
            <person name="Cushion M.T."/>
            <person name="Kovacs J.A."/>
        </authorList>
    </citation>
    <scope>NUCLEOTIDE SEQUENCE</scope>
    <source>
        <strain evidence="8">2A</strain>
    </source>
</reference>